<accession>D8TXH7</accession>
<evidence type="ECO:0000256" key="1">
    <source>
        <dbReference type="SAM" id="MobiDB-lite"/>
    </source>
</evidence>
<dbReference type="PANTHER" id="PTHR15048:SF0">
    <property type="entry name" value="STARCH-BINDING DOMAIN-CONTAINING PROTEIN 1"/>
    <property type="match status" value="1"/>
</dbReference>
<feature type="region of interest" description="Disordered" evidence="1">
    <location>
        <begin position="255"/>
        <end position="324"/>
    </location>
</feature>
<feature type="compositionally biased region" description="Low complexity" evidence="1">
    <location>
        <begin position="308"/>
        <end position="321"/>
    </location>
</feature>
<gene>
    <name evidence="3" type="ORF">VOLCADRAFT_91596</name>
</gene>
<dbReference type="SMART" id="SM01065">
    <property type="entry name" value="CBM_2"/>
    <property type="match status" value="1"/>
</dbReference>
<feature type="domain" description="CBM20" evidence="2">
    <location>
        <begin position="118"/>
        <end position="227"/>
    </location>
</feature>
<protein>
    <recommendedName>
        <fullName evidence="2">CBM20 domain-containing protein</fullName>
    </recommendedName>
</protein>
<dbReference type="AlphaFoldDB" id="D8TXH7"/>
<evidence type="ECO:0000313" key="4">
    <source>
        <dbReference type="Proteomes" id="UP000001058"/>
    </source>
</evidence>
<feature type="compositionally biased region" description="Gly residues" evidence="1">
    <location>
        <begin position="481"/>
        <end position="491"/>
    </location>
</feature>
<feature type="compositionally biased region" description="Low complexity" evidence="1">
    <location>
        <begin position="426"/>
        <end position="436"/>
    </location>
</feature>
<dbReference type="InterPro" id="IPR013784">
    <property type="entry name" value="Carb-bd-like_fold"/>
</dbReference>
<dbReference type="OrthoDB" id="549415at2759"/>
<dbReference type="InterPro" id="IPR013783">
    <property type="entry name" value="Ig-like_fold"/>
</dbReference>
<dbReference type="InParanoid" id="D8TXH7"/>
<dbReference type="Pfam" id="PF00686">
    <property type="entry name" value="CBM_20"/>
    <property type="match status" value="1"/>
</dbReference>
<dbReference type="RefSeq" id="XP_002951018.1">
    <property type="nucleotide sequence ID" value="XM_002950972.1"/>
</dbReference>
<dbReference type="EMBL" id="GL378342">
    <property type="protein sequence ID" value="EFJ47912.1"/>
    <property type="molecule type" value="Genomic_DNA"/>
</dbReference>
<dbReference type="Gene3D" id="2.60.40.10">
    <property type="entry name" value="Immunoglobulins"/>
    <property type="match status" value="1"/>
</dbReference>
<dbReference type="GO" id="GO:2001070">
    <property type="term" value="F:starch binding"/>
    <property type="evidence" value="ECO:0007669"/>
    <property type="project" value="InterPro"/>
</dbReference>
<dbReference type="GO" id="GO:0016020">
    <property type="term" value="C:membrane"/>
    <property type="evidence" value="ECO:0007669"/>
    <property type="project" value="TreeGrafter"/>
</dbReference>
<feature type="region of interest" description="Disordered" evidence="1">
    <location>
        <begin position="426"/>
        <end position="497"/>
    </location>
</feature>
<dbReference type="KEGG" id="vcn:VOLCADRAFT_91596"/>
<evidence type="ECO:0000259" key="2">
    <source>
        <dbReference type="PROSITE" id="PS51166"/>
    </source>
</evidence>
<dbReference type="SUPFAM" id="SSF49452">
    <property type="entry name" value="Starch-binding domain-like"/>
    <property type="match status" value="1"/>
</dbReference>
<dbReference type="PROSITE" id="PS51166">
    <property type="entry name" value="CBM20"/>
    <property type="match status" value="1"/>
</dbReference>
<reference evidence="3 4" key="1">
    <citation type="journal article" date="2010" name="Science">
        <title>Genomic analysis of organismal complexity in the multicellular green alga Volvox carteri.</title>
        <authorList>
            <person name="Prochnik S.E."/>
            <person name="Umen J."/>
            <person name="Nedelcu A.M."/>
            <person name="Hallmann A."/>
            <person name="Miller S.M."/>
            <person name="Nishii I."/>
            <person name="Ferris P."/>
            <person name="Kuo A."/>
            <person name="Mitros T."/>
            <person name="Fritz-Laylin L.K."/>
            <person name="Hellsten U."/>
            <person name="Chapman J."/>
            <person name="Simakov O."/>
            <person name="Rensing S.A."/>
            <person name="Terry A."/>
            <person name="Pangilinan J."/>
            <person name="Kapitonov V."/>
            <person name="Jurka J."/>
            <person name="Salamov A."/>
            <person name="Shapiro H."/>
            <person name="Schmutz J."/>
            <person name="Grimwood J."/>
            <person name="Lindquist E."/>
            <person name="Lucas S."/>
            <person name="Grigoriev I.V."/>
            <person name="Schmitt R."/>
            <person name="Kirk D."/>
            <person name="Rokhsar D.S."/>
        </authorList>
    </citation>
    <scope>NUCLEOTIDE SEQUENCE [LARGE SCALE GENOMIC DNA]</scope>
    <source>
        <strain evidence="4">f. Nagariensis / Eve</strain>
    </source>
</reference>
<evidence type="ECO:0000313" key="3">
    <source>
        <dbReference type="EMBL" id="EFJ47912.1"/>
    </source>
</evidence>
<feature type="compositionally biased region" description="Low complexity" evidence="1">
    <location>
        <begin position="449"/>
        <end position="480"/>
    </location>
</feature>
<keyword evidence="4" id="KW-1185">Reference proteome</keyword>
<sequence length="561" mass="56946">MAGVVRSSLGKDLQQPGTGHGRFDHGRVAAAARVDFVALPGSKWRFCRRRCAVDATLALGAAQLAGQTAACCLVVSTTHPSPSMLKHQQLQQQHYQQQRQHQRPMVWRSRDASKFKRGAHRSQVPVILKYGKHCNFGEAYAVVGSVSELGSWDPARAVKMRWTPGDVWVAHVQLPVDTEVQYKYVRINKDGALVAWEGADAGNGGCADAMGNLNLHVRPGHRVIWGHGVEVYDDLPPGGGGVSIGGGGASVADVSGTTTTAGGSSPASGTGSGPGFTNATGYGFETGAGGTSYPSFTPAPPGGGSTTIGGAANANANAPAASHDRHVAPAANDYNVVNPTASTPVTTGSSGFDFAAVPHITSTDLAATLIAAGPAAGAVSAAALGLPTDEGGSIPIVTPVAPPAAAHGGSGSGVDTMTTTAGAVPPPTVTTSGAPVEQQPDIGSFTSGPSATAVDTAASTAVPTENGPGNNGTGESNVGGTSFGGGGSGGGSRRRGPSFFRKRDLLLEISFLPPQVMFKNRQHTAHQEACPLSLKGLTKHVLLYYLCSQPKAVSQGPVPIP</sequence>
<name>D8TXH7_VOLCA</name>
<feature type="region of interest" description="Disordered" evidence="1">
    <location>
        <begin position="1"/>
        <end position="21"/>
    </location>
</feature>
<feature type="compositionally biased region" description="Low complexity" evidence="1">
    <location>
        <begin position="255"/>
        <end position="269"/>
    </location>
</feature>
<dbReference type="STRING" id="3068.D8TXH7"/>
<organism evidence="4">
    <name type="scientific">Volvox carteri f. nagariensis</name>
    <dbReference type="NCBI Taxonomy" id="3068"/>
    <lineage>
        <taxon>Eukaryota</taxon>
        <taxon>Viridiplantae</taxon>
        <taxon>Chlorophyta</taxon>
        <taxon>core chlorophytes</taxon>
        <taxon>Chlorophyceae</taxon>
        <taxon>CS clade</taxon>
        <taxon>Chlamydomonadales</taxon>
        <taxon>Volvocaceae</taxon>
        <taxon>Volvox</taxon>
    </lineage>
</organism>
<dbReference type="GeneID" id="9616846"/>
<proteinExistence type="predicted"/>
<dbReference type="CDD" id="cd05467">
    <property type="entry name" value="CBM20"/>
    <property type="match status" value="1"/>
</dbReference>
<dbReference type="PANTHER" id="PTHR15048">
    <property type="entry name" value="STARCH-BINDING DOMAIN-CONTAINING PROTEIN 1"/>
    <property type="match status" value="1"/>
</dbReference>
<dbReference type="InterPro" id="IPR002044">
    <property type="entry name" value="CBM20"/>
</dbReference>
<dbReference type="Proteomes" id="UP000001058">
    <property type="component" value="Unassembled WGS sequence"/>
</dbReference>